<gene>
    <name evidence="5" type="ORF">ONB1V03_LOCUS4962</name>
</gene>
<dbReference type="EMBL" id="OC916695">
    <property type="protein sequence ID" value="CAD7644976.1"/>
    <property type="molecule type" value="Genomic_DNA"/>
</dbReference>
<feature type="domain" description="K Homology" evidence="4">
    <location>
        <begin position="227"/>
        <end position="310"/>
    </location>
</feature>
<dbReference type="InterPro" id="IPR036612">
    <property type="entry name" value="KH_dom_type_1_sf"/>
</dbReference>
<evidence type="ECO:0000259" key="4">
    <source>
        <dbReference type="SMART" id="SM00322"/>
    </source>
</evidence>
<dbReference type="PROSITE" id="PS50084">
    <property type="entry name" value="KH_TYPE_1"/>
    <property type="match status" value="2"/>
</dbReference>
<keyword evidence="6" id="KW-1185">Reference proteome</keyword>
<feature type="region of interest" description="Disordered" evidence="3">
    <location>
        <begin position="206"/>
        <end position="247"/>
    </location>
</feature>
<sequence>MKIKYKSSVTVPDCPGPERVLSIVSSIETLGDILTDVIGYIDDRSNNNNTTERDVELRLLIHTSHAGGIIGKGGQRIRDLRDQTKAAIKVFSQCCPMSTERICAVQGGPTVVISAIKIVLDIILSSPIKGPVKLYDPYNFDVYGAPEYGGYTDPSPTSFRGRGPNMPYGRGTGVRMGRMNDRRGGGWQQEPPPLPPVPDAWVSRMPFNGPADRRPHNQMYSSRWLPSDNPRSVPPPTQSPQSGAETPYWSDVAGAIIGKGGNRIRLVRRDSGADIAIDSAVGPGNERMITVKGNAHQVRMACSMIHKRLALIIEVMIWNC</sequence>
<dbReference type="InterPro" id="IPR004088">
    <property type="entry name" value="KH_dom_type_1"/>
</dbReference>
<dbReference type="GO" id="GO:0003723">
    <property type="term" value="F:RNA binding"/>
    <property type="evidence" value="ECO:0007669"/>
    <property type="project" value="UniProtKB-UniRule"/>
</dbReference>
<evidence type="ECO:0000313" key="5">
    <source>
        <dbReference type="EMBL" id="CAD7644976.1"/>
    </source>
</evidence>
<name>A0A7R9LNK2_9ACAR</name>
<evidence type="ECO:0000256" key="1">
    <source>
        <dbReference type="ARBA" id="ARBA00022737"/>
    </source>
</evidence>
<dbReference type="OrthoDB" id="1937934at2759"/>
<dbReference type="SMART" id="SM00322">
    <property type="entry name" value="KH"/>
    <property type="match status" value="2"/>
</dbReference>
<dbReference type="AlphaFoldDB" id="A0A7R9LNK2"/>
<evidence type="ECO:0000256" key="2">
    <source>
        <dbReference type="PROSITE-ProRule" id="PRU00117"/>
    </source>
</evidence>
<accession>A0A7R9LNK2</accession>
<evidence type="ECO:0000256" key="3">
    <source>
        <dbReference type="SAM" id="MobiDB-lite"/>
    </source>
</evidence>
<dbReference type="Gene3D" id="3.30.1370.10">
    <property type="entry name" value="K Homology domain, type 1"/>
    <property type="match status" value="2"/>
</dbReference>
<dbReference type="Pfam" id="PF00013">
    <property type="entry name" value="KH_1"/>
    <property type="match status" value="2"/>
</dbReference>
<proteinExistence type="predicted"/>
<feature type="domain" description="K Homology" evidence="4">
    <location>
        <begin position="53"/>
        <end position="124"/>
    </location>
</feature>
<reference evidence="5" key="1">
    <citation type="submission" date="2020-11" db="EMBL/GenBank/DDBJ databases">
        <authorList>
            <person name="Tran Van P."/>
        </authorList>
    </citation>
    <scope>NUCLEOTIDE SEQUENCE</scope>
</reference>
<dbReference type="GO" id="GO:0010468">
    <property type="term" value="P:regulation of gene expression"/>
    <property type="evidence" value="ECO:0007669"/>
    <property type="project" value="UniProtKB-ARBA"/>
</dbReference>
<evidence type="ECO:0000313" key="6">
    <source>
        <dbReference type="Proteomes" id="UP000728032"/>
    </source>
</evidence>
<dbReference type="Proteomes" id="UP000728032">
    <property type="component" value="Unassembled WGS sequence"/>
</dbReference>
<keyword evidence="2" id="KW-0694">RNA-binding</keyword>
<dbReference type="InterPro" id="IPR004087">
    <property type="entry name" value="KH_dom"/>
</dbReference>
<protein>
    <recommendedName>
        <fullName evidence="4">K Homology domain-containing protein</fullName>
    </recommendedName>
</protein>
<dbReference type="PANTHER" id="PTHR10288">
    <property type="entry name" value="KH DOMAIN CONTAINING RNA BINDING PROTEIN"/>
    <property type="match status" value="1"/>
</dbReference>
<dbReference type="SUPFAM" id="SSF54791">
    <property type="entry name" value="Eukaryotic type KH-domain (KH-domain type I)"/>
    <property type="match status" value="2"/>
</dbReference>
<organism evidence="5">
    <name type="scientific">Oppiella nova</name>
    <dbReference type="NCBI Taxonomy" id="334625"/>
    <lineage>
        <taxon>Eukaryota</taxon>
        <taxon>Metazoa</taxon>
        <taxon>Ecdysozoa</taxon>
        <taxon>Arthropoda</taxon>
        <taxon>Chelicerata</taxon>
        <taxon>Arachnida</taxon>
        <taxon>Acari</taxon>
        <taxon>Acariformes</taxon>
        <taxon>Sarcoptiformes</taxon>
        <taxon>Oribatida</taxon>
        <taxon>Brachypylina</taxon>
        <taxon>Oppioidea</taxon>
        <taxon>Oppiidae</taxon>
        <taxon>Oppiella</taxon>
    </lineage>
</organism>
<dbReference type="EMBL" id="CAJPVJ010001870">
    <property type="protein sequence ID" value="CAG2165420.1"/>
    <property type="molecule type" value="Genomic_DNA"/>
</dbReference>
<keyword evidence="1" id="KW-0677">Repeat</keyword>